<dbReference type="SMART" id="SM00220">
    <property type="entry name" value="S_TKc"/>
    <property type="match status" value="1"/>
</dbReference>
<dbReference type="InterPro" id="IPR001245">
    <property type="entry name" value="Ser-Thr/Tyr_kinase_cat_dom"/>
</dbReference>
<dbReference type="GO" id="GO:0004674">
    <property type="term" value="F:protein serine/threonine kinase activity"/>
    <property type="evidence" value="ECO:0007669"/>
    <property type="project" value="TreeGrafter"/>
</dbReference>
<reference evidence="2" key="1">
    <citation type="submission" date="2020-11" db="EMBL/GenBank/DDBJ databases">
        <authorList>
            <consortium name="DOE Joint Genome Institute"/>
            <person name="Ahrendt S."/>
            <person name="Riley R."/>
            <person name="Andreopoulos W."/>
            <person name="Labutti K."/>
            <person name="Pangilinan J."/>
            <person name="Ruiz-Duenas F.J."/>
            <person name="Barrasa J.M."/>
            <person name="Sanchez-Garcia M."/>
            <person name="Camarero S."/>
            <person name="Miyauchi S."/>
            <person name="Serrano A."/>
            <person name="Linde D."/>
            <person name="Babiker R."/>
            <person name="Drula E."/>
            <person name="Ayuso-Fernandez I."/>
            <person name="Pacheco R."/>
            <person name="Padilla G."/>
            <person name="Ferreira P."/>
            <person name="Barriuso J."/>
            <person name="Kellner H."/>
            <person name="Castanera R."/>
            <person name="Alfaro M."/>
            <person name="Ramirez L."/>
            <person name="Pisabarro A.G."/>
            <person name="Kuo A."/>
            <person name="Tritt A."/>
            <person name="Lipzen A."/>
            <person name="He G."/>
            <person name="Yan M."/>
            <person name="Ng V."/>
            <person name="Cullen D."/>
            <person name="Martin F."/>
            <person name="Rosso M.-N."/>
            <person name="Henrissat B."/>
            <person name="Hibbett D."/>
            <person name="Martinez A.T."/>
            <person name="Grigoriev I.V."/>
        </authorList>
    </citation>
    <scope>NUCLEOTIDE SEQUENCE</scope>
    <source>
        <strain evidence="2">MF-IS2</strain>
    </source>
</reference>
<feature type="domain" description="Protein kinase" evidence="1">
    <location>
        <begin position="23"/>
        <end position="276"/>
    </location>
</feature>
<dbReference type="OrthoDB" id="4062651at2759"/>
<feature type="non-terminal residue" evidence="2">
    <location>
        <position position="276"/>
    </location>
</feature>
<keyword evidence="2" id="KW-0418">Kinase</keyword>
<gene>
    <name evidence="2" type="ORF">P691DRAFT_648255</name>
</gene>
<dbReference type="Proteomes" id="UP000807342">
    <property type="component" value="Unassembled WGS sequence"/>
</dbReference>
<dbReference type="InterPro" id="IPR051681">
    <property type="entry name" value="Ser/Thr_Kinases-Pseudokinases"/>
</dbReference>
<evidence type="ECO:0000313" key="2">
    <source>
        <dbReference type="EMBL" id="KAF9445665.1"/>
    </source>
</evidence>
<evidence type="ECO:0000313" key="3">
    <source>
        <dbReference type="Proteomes" id="UP000807342"/>
    </source>
</evidence>
<dbReference type="Gene3D" id="1.10.510.10">
    <property type="entry name" value="Transferase(Phosphotransferase) domain 1"/>
    <property type="match status" value="1"/>
</dbReference>
<dbReference type="PROSITE" id="PS50011">
    <property type="entry name" value="PROTEIN_KINASE_DOM"/>
    <property type="match status" value="1"/>
</dbReference>
<protein>
    <submittedName>
        <fullName evidence="2">Kinase-like protein</fullName>
    </submittedName>
</protein>
<keyword evidence="2" id="KW-0808">Transferase</keyword>
<dbReference type="InterPro" id="IPR011009">
    <property type="entry name" value="Kinase-like_dom_sf"/>
</dbReference>
<evidence type="ECO:0000259" key="1">
    <source>
        <dbReference type="PROSITE" id="PS50011"/>
    </source>
</evidence>
<sequence length="276" mass="31371">IALYGLCSASMLYPHCYVLKCIVKPKLAEASTWFGDIYKAHHKNKTLCLKVVHLRQKTGKSESEHILQSYAKEVMVWAELHHPNVLPFYGIFYLNKRRERVCVVSRWMDRGDLLTYLKYNPSIPRTPFIHDIAGGLEYLHRKGMVHGDLKGANVLVNDSGRACIIGFGLTSIHQKLGYSRREMADGGRLPRWTAPELLDGRANGVTERSDVWAFGCVCYEIFTGEVPFRRCSTDAQIIQQLSMGTSPFGTARPSQIDSDMWMVMERCCAREPKSRP</sequence>
<dbReference type="EMBL" id="MU151288">
    <property type="protein sequence ID" value="KAF9445665.1"/>
    <property type="molecule type" value="Genomic_DNA"/>
</dbReference>
<proteinExistence type="predicted"/>
<dbReference type="Pfam" id="PF07714">
    <property type="entry name" value="PK_Tyr_Ser-Thr"/>
    <property type="match status" value="1"/>
</dbReference>
<dbReference type="PRINTS" id="PR00109">
    <property type="entry name" value="TYRKINASE"/>
</dbReference>
<feature type="non-terminal residue" evidence="2">
    <location>
        <position position="1"/>
    </location>
</feature>
<dbReference type="PROSITE" id="PS00108">
    <property type="entry name" value="PROTEIN_KINASE_ST"/>
    <property type="match status" value="1"/>
</dbReference>
<keyword evidence="3" id="KW-1185">Reference proteome</keyword>
<dbReference type="PANTHER" id="PTHR44329:SF261">
    <property type="entry name" value="ZINC FINGER CONTAINING PROTEIN KINASE-RELATED"/>
    <property type="match status" value="1"/>
</dbReference>
<dbReference type="GO" id="GO:0005524">
    <property type="term" value="F:ATP binding"/>
    <property type="evidence" value="ECO:0007669"/>
    <property type="project" value="InterPro"/>
</dbReference>
<organism evidence="2 3">
    <name type="scientific">Macrolepiota fuliginosa MF-IS2</name>
    <dbReference type="NCBI Taxonomy" id="1400762"/>
    <lineage>
        <taxon>Eukaryota</taxon>
        <taxon>Fungi</taxon>
        <taxon>Dikarya</taxon>
        <taxon>Basidiomycota</taxon>
        <taxon>Agaricomycotina</taxon>
        <taxon>Agaricomycetes</taxon>
        <taxon>Agaricomycetidae</taxon>
        <taxon>Agaricales</taxon>
        <taxon>Agaricineae</taxon>
        <taxon>Agaricaceae</taxon>
        <taxon>Macrolepiota</taxon>
    </lineage>
</organism>
<dbReference type="AlphaFoldDB" id="A0A9P5X7T9"/>
<dbReference type="InterPro" id="IPR008271">
    <property type="entry name" value="Ser/Thr_kinase_AS"/>
</dbReference>
<dbReference type="SUPFAM" id="SSF56112">
    <property type="entry name" value="Protein kinase-like (PK-like)"/>
    <property type="match status" value="1"/>
</dbReference>
<comment type="caution">
    <text evidence="2">The sequence shown here is derived from an EMBL/GenBank/DDBJ whole genome shotgun (WGS) entry which is preliminary data.</text>
</comment>
<name>A0A9P5X7T9_9AGAR</name>
<dbReference type="PANTHER" id="PTHR44329">
    <property type="entry name" value="SERINE/THREONINE-PROTEIN KINASE TNNI3K-RELATED"/>
    <property type="match status" value="1"/>
</dbReference>
<accession>A0A9P5X7T9</accession>
<dbReference type="InterPro" id="IPR000719">
    <property type="entry name" value="Prot_kinase_dom"/>
</dbReference>